<keyword evidence="1" id="KW-0472">Membrane</keyword>
<feature type="transmembrane region" description="Helical" evidence="1">
    <location>
        <begin position="110"/>
        <end position="129"/>
    </location>
</feature>
<evidence type="ECO:0000256" key="1">
    <source>
        <dbReference type="SAM" id="Phobius"/>
    </source>
</evidence>
<proteinExistence type="predicted"/>
<feature type="transmembrane region" description="Helical" evidence="1">
    <location>
        <begin position="178"/>
        <end position="195"/>
    </location>
</feature>
<reference evidence="2 3" key="1">
    <citation type="submission" date="2019-04" db="EMBL/GenBank/DDBJ databases">
        <title>Isolation and identification of Cellulomonas shaoxiangyii sp. Nov. isolated from feces of the Tibetan antelopes (Pantholops hodgsonii) in the Qinghai-Tibet plateau of China.</title>
        <authorList>
            <person name="Tian Z."/>
        </authorList>
    </citation>
    <scope>NUCLEOTIDE SEQUENCE [LARGE SCALE GENOMIC DNA]</scope>
    <source>
        <strain evidence="2 3">Z28</strain>
    </source>
</reference>
<accession>A0A4V1CN20</accession>
<dbReference type="RefSeq" id="WP_135975500.1">
    <property type="nucleotide sequence ID" value="NZ_CP039291.1"/>
</dbReference>
<keyword evidence="3" id="KW-1185">Reference proteome</keyword>
<gene>
    <name evidence="2" type="ORF">E5225_16435</name>
</gene>
<name>A0A4V1CN20_9CELL</name>
<feature type="transmembrane region" description="Helical" evidence="1">
    <location>
        <begin position="150"/>
        <end position="172"/>
    </location>
</feature>
<dbReference type="Proteomes" id="UP000296469">
    <property type="component" value="Chromosome"/>
</dbReference>
<protein>
    <submittedName>
        <fullName evidence="2">Uncharacterized protein</fullName>
    </submittedName>
</protein>
<evidence type="ECO:0000313" key="3">
    <source>
        <dbReference type="Proteomes" id="UP000296469"/>
    </source>
</evidence>
<organism evidence="2 3">
    <name type="scientific">Cellulomonas shaoxiangyii</name>
    <dbReference type="NCBI Taxonomy" id="2566013"/>
    <lineage>
        <taxon>Bacteria</taxon>
        <taxon>Bacillati</taxon>
        <taxon>Actinomycetota</taxon>
        <taxon>Actinomycetes</taxon>
        <taxon>Micrococcales</taxon>
        <taxon>Cellulomonadaceae</taxon>
        <taxon>Cellulomonas</taxon>
    </lineage>
</organism>
<sequence length="209" mass="20828">MSAGTERVRRTADRVRRAVGSVRPGAARRTDPSVTLRTGPAVHALVLRGALALAGLAAAATAAGGAVPTAVAVLLVVAGAAPAVWPRSVAPALLVLGLGVRVLVAGPPEAWRLALLVLLVHAVLWLAAVAARTGRRTRVELAVLRDAAPVALVVQAGAQVLALVAAALAGGATGGDGWRVAGTVAAAVVGALVLARPDEPWWSRASPDG</sequence>
<feature type="transmembrane region" description="Helical" evidence="1">
    <location>
        <begin position="50"/>
        <end position="77"/>
    </location>
</feature>
<keyword evidence="1" id="KW-1133">Transmembrane helix</keyword>
<keyword evidence="1" id="KW-0812">Transmembrane</keyword>
<dbReference type="EMBL" id="CP039291">
    <property type="protein sequence ID" value="QCB94915.1"/>
    <property type="molecule type" value="Genomic_DNA"/>
</dbReference>
<dbReference type="AlphaFoldDB" id="A0A4V1CN20"/>
<feature type="transmembrane region" description="Helical" evidence="1">
    <location>
        <begin position="84"/>
        <end position="104"/>
    </location>
</feature>
<dbReference type="KEGG" id="celz:E5225_16435"/>
<evidence type="ECO:0000313" key="2">
    <source>
        <dbReference type="EMBL" id="QCB94915.1"/>
    </source>
</evidence>